<keyword evidence="4 10" id="KW-0808">Transferase</keyword>
<evidence type="ECO:0000256" key="12">
    <source>
        <dbReference type="RuleBase" id="RU363002"/>
    </source>
</evidence>
<feature type="binding site" evidence="11">
    <location>
        <position position="302"/>
    </location>
    <ligand>
        <name>Mg(2+)</name>
        <dbReference type="ChEBI" id="CHEBI:18420"/>
    </ligand>
</feature>
<comment type="function">
    <text evidence="12">Flavin transferase that catalyzes the transfer of the FMN moiety of FAD and its covalent binding to the hydroxyl group of a threonine residue in a target flavoprotein.</text>
</comment>
<keyword evidence="12" id="KW-0732">Signal</keyword>
<dbReference type="InterPro" id="IPR003374">
    <property type="entry name" value="ApbE-like_sf"/>
</dbReference>
<comment type="similarity">
    <text evidence="10 12">Belongs to the ApbE family.</text>
</comment>
<dbReference type="EMBL" id="DXGE01000018">
    <property type="protein sequence ID" value="HIW85701.1"/>
    <property type="molecule type" value="Genomic_DNA"/>
</dbReference>
<keyword evidence="6 10" id="KW-0274">FAD</keyword>
<evidence type="ECO:0000256" key="11">
    <source>
        <dbReference type="PIRSR" id="PIRSR006268-2"/>
    </source>
</evidence>
<gene>
    <name evidence="13" type="ORF">IAA48_04320</name>
</gene>
<name>A0A9D1RCF4_9FIRM</name>
<dbReference type="PANTHER" id="PTHR30040:SF2">
    <property type="entry name" value="FAD:PROTEIN FMN TRANSFERASE"/>
    <property type="match status" value="1"/>
</dbReference>
<dbReference type="GO" id="GO:0016740">
    <property type="term" value="F:transferase activity"/>
    <property type="evidence" value="ECO:0007669"/>
    <property type="project" value="UniProtKB-UniRule"/>
</dbReference>
<reference evidence="13" key="2">
    <citation type="submission" date="2021-04" db="EMBL/GenBank/DDBJ databases">
        <authorList>
            <person name="Gilroy R."/>
        </authorList>
    </citation>
    <scope>NUCLEOTIDE SEQUENCE</scope>
    <source>
        <strain evidence="13">421</strain>
    </source>
</reference>
<feature type="binding site" evidence="11">
    <location>
        <position position="298"/>
    </location>
    <ligand>
        <name>Mg(2+)</name>
        <dbReference type="ChEBI" id="CHEBI:18420"/>
    </ligand>
</feature>
<comment type="subcellular location">
    <subcellularLocation>
        <location evidence="12">Cell inner membrane</location>
        <topology evidence="12">Lipid-anchor</topology>
        <orientation evidence="12">Periplasmic side</orientation>
    </subcellularLocation>
</comment>
<comment type="caution">
    <text evidence="13">The sequence shown here is derived from an EMBL/GenBank/DDBJ whole genome shotgun (WGS) entry which is preliminary data.</text>
</comment>
<comment type="cofactor">
    <cofactor evidence="11">
        <name>Mg(2+)</name>
        <dbReference type="ChEBI" id="CHEBI:18420"/>
    </cofactor>
    <cofactor evidence="11">
        <name>Mn(2+)</name>
        <dbReference type="ChEBI" id="CHEBI:29035"/>
    </cofactor>
    <text evidence="11">Magnesium. Can also use manganese.</text>
</comment>
<evidence type="ECO:0000256" key="8">
    <source>
        <dbReference type="ARBA" id="ARBA00031306"/>
    </source>
</evidence>
<evidence type="ECO:0000256" key="6">
    <source>
        <dbReference type="ARBA" id="ARBA00022827"/>
    </source>
</evidence>
<feature type="binding site" evidence="11">
    <location>
        <position position="185"/>
    </location>
    <ligand>
        <name>Mg(2+)</name>
        <dbReference type="ChEBI" id="CHEBI:18420"/>
    </ligand>
</feature>
<keyword evidence="12" id="KW-1003">Cell membrane</keyword>
<evidence type="ECO:0000256" key="5">
    <source>
        <dbReference type="ARBA" id="ARBA00022723"/>
    </source>
</evidence>
<proteinExistence type="inferred from homology"/>
<evidence type="ECO:0000256" key="7">
    <source>
        <dbReference type="ARBA" id="ARBA00022842"/>
    </source>
</evidence>
<accession>A0A9D1RCF4</accession>
<keyword evidence="12" id="KW-0449">Lipoprotein</keyword>
<evidence type="ECO:0000256" key="2">
    <source>
        <dbReference type="ARBA" id="ARBA00016337"/>
    </source>
</evidence>
<evidence type="ECO:0000256" key="10">
    <source>
        <dbReference type="PIRNR" id="PIRNR006268"/>
    </source>
</evidence>
<dbReference type="SUPFAM" id="SSF143631">
    <property type="entry name" value="ApbE-like"/>
    <property type="match status" value="1"/>
</dbReference>
<dbReference type="PROSITE" id="PS51257">
    <property type="entry name" value="PROKAR_LIPOPROTEIN"/>
    <property type="match status" value="1"/>
</dbReference>
<feature type="chain" id="PRO_5039751560" description="FAD:protein FMN transferase" evidence="12">
    <location>
        <begin position="22"/>
        <end position="346"/>
    </location>
</feature>
<evidence type="ECO:0000313" key="13">
    <source>
        <dbReference type="EMBL" id="HIW85701.1"/>
    </source>
</evidence>
<evidence type="ECO:0000313" key="14">
    <source>
        <dbReference type="Proteomes" id="UP000824205"/>
    </source>
</evidence>
<protein>
    <recommendedName>
        <fullName evidence="2 10">FAD:protein FMN transferase</fullName>
        <ecNumber evidence="1 10">2.7.1.180</ecNumber>
    </recommendedName>
    <alternativeName>
        <fullName evidence="8 10">Flavin transferase</fullName>
    </alternativeName>
</protein>
<dbReference type="Gene3D" id="3.10.520.10">
    <property type="entry name" value="ApbE-like domains"/>
    <property type="match status" value="1"/>
</dbReference>
<dbReference type="GO" id="GO:0046872">
    <property type="term" value="F:metal ion binding"/>
    <property type="evidence" value="ECO:0007669"/>
    <property type="project" value="UniProtKB-UniRule"/>
</dbReference>
<dbReference type="EC" id="2.7.1.180" evidence="1 10"/>
<organism evidence="13 14">
    <name type="scientific">Candidatus Eubacterium faecipullorum</name>
    <dbReference type="NCBI Taxonomy" id="2838571"/>
    <lineage>
        <taxon>Bacteria</taxon>
        <taxon>Bacillati</taxon>
        <taxon>Bacillota</taxon>
        <taxon>Clostridia</taxon>
        <taxon>Eubacteriales</taxon>
        <taxon>Eubacteriaceae</taxon>
        <taxon>Eubacterium</taxon>
    </lineage>
</organism>
<keyword evidence="5 10" id="KW-0479">Metal-binding</keyword>
<keyword evidence="3 10" id="KW-0285">Flavoprotein</keyword>
<sequence>MKKFVSMLLALVLLFSLSACSQSAEQSYSRDFLDLFDTASTITAVDSSQQAFDAHYEAVYNELATYSRLYDIYNSYGDLVNLKYINENAAAAPVKADKKIIDLLLWGKEAYEISGGRVNIAMGAVLSAWHEAREYGIENPDSAYLPDMQTLSEKAQHTDINDLVIDEEASTVYFADPELRIDAGAVAKGYICDRICEFITENGIWDSALINLGGNVKTLGYKDESGTPFSIGIDDPQGGYIAVVNAANGLSVVTSGSYQRYYTVNGVDYCHIIDPETLMPARGNLSTSILCESSALADVLSTMLFMMDSGQALALIEETDGCEAVIKDESGNVYSSSGFGEFVNES</sequence>
<dbReference type="Proteomes" id="UP000824205">
    <property type="component" value="Unassembled WGS sequence"/>
</dbReference>
<reference evidence="13" key="1">
    <citation type="journal article" date="2021" name="PeerJ">
        <title>Extensive microbial diversity within the chicken gut microbiome revealed by metagenomics and culture.</title>
        <authorList>
            <person name="Gilroy R."/>
            <person name="Ravi A."/>
            <person name="Getino M."/>
            <person name="Pursley I."/>
            <person name="Horton D.L."/>
            <person name="Alikhan N.F."/>
            <person name="Baker D."/>
            <person name="Gharbi K."/>
            <person name="Hall N."/>
            <person name="Watson M."/>
            <person name="Adriaenssens E.M."/>
            <person name="Foster-Nyarko E."/>
            <person name="Jarju S."/>
            <person name="Secka A."/>
            <person name="Antonio M."/>
            <person name="Oren A."/>
            <person name="Chaudhuri R.R."/>
            <person name="La Ragione R."/>
            <person name="Hildebrand F."/>
            <person name="Pallen M.J."/>
        </authorList>
    </citation>
    <scope>NUCLEOTIDE SEQUENCE</scope>
    <source>
        <strain evidence="13">421</strain>
    </source>
</reference>
<dbReference type="AlphaFoldDB" id="A0A9D1RCF4"/>
<evidence type="ECO:0000256" key="9">
    <source>
        <dbReference type="ARBA" id="ARBA00048540"/>
    </source>
</evidence>
<keyword evidence="12" id="KW-0997">Cell inner membrane</keyword>
<dbReference type="PIRSF" id="PIRSF006268">
    <property type="entry name" value="ApbE"/>
    <property type="match status" value="1"/>
</dbReference>
<dbReference type="InterPro" id="IPR024932">
    <property type="entry name" value="ApbE"/>
</dbReference>
<keyword evidence="7 10" id="KW-0460">Magnesium</keyword>
<feature type="signal peptide" evidence="12">
    <location>
        <begin position="1"/>
        <end position="21"/>
    </location>
</feature>
<comment type="catalytic activity">
    <reaction evidence="9 10 12">
        <text>L-threonyl-[protein] + FAD = FMN-L-threonyl-[protein] + AMP + H(+)</text>
        <dbReference type="Rhea" id="RHEA:36847"/>
        <dbReference type="Rhea" id="RHEA-COMP:11060"/>
        <dbReference type="Rhea" id="RHEA-COMP:11061"/>
        <dbReference type="ChEBI" id="CHEBI:15378"/>
        <dbReference type="ChEBI" id="CHEBI:30013"/>
        <dbReference type="ChEBI" id="CHEBI:57692"/>
        <dbReference type="ChEBI" id="CHEBI:74257"/>
        <dbReference type="ChEBI" id="CHEBI:456215"/>
        <dbReference type="EC" id="2.7.1.180"/>
    </reaction>
</comment>
<dbReference type="PANTHER" id="PTHR30040">
    <property type="entry name" value="THIAMINE BIOSYNTHESIS LIPOPROTEIN APBE"/>
    <property type="match status" value="1"/>
</dbReference>
<evidence type="ECO:0000256" key="3">
    <source>
        <dbReference type="ARBA" id="ARBA00022630"/>
    </source>
</evidence>
<keyword evidence="12" id="KW-0472">Membrane</keyword>
<dbReference type="GO" id="GO:0005886">
    <property type="term" value="C:plasma membrane"/>
    <property type="evidence" value="ECO:0007669"/>
    <property type="project" value="UniProtKB-SubCell"/>
</dbReference>
<evidence type="ECO:0000256" key="4">
    <source>
        <dbReference type="ARBA" id="ARBA00022679"/>
    </source>
</evidence>
<evidence type="ECO:0000256" key="1">
    <source>
        <dbReference type="ARBA" id="ARBA00011955"/>
    </source>
</evidence>
<dbReference type="Pfam" id="PF02424">
    <property type="entry name" value="ApbE"/>
    <property type="match status" value="1"/>
</dbReference>